<dbReference type="Proteomes" id="UP000002725">
    <property type="component" value="Chromosome"/>
</dbReference>
<keyword evidence="2" id="KW-1185">Reference proteome</keyword>
<evidence type="ECO:0000313" key="2">
    <source>
        <dbReference type="Proteomes" id="UP000002725"/>
    </source>
</evidence>
<organism evidence="1 2">
    <name type="scientific">Prosthecochloris aestuarii (strain DSM 271 / SK 413)</name>
    <dbReference type="NCBI Taxonomy" id="290512"/>
    <lineage>
        <taxon>Bacteria</taxon>
        <taxon>Pseudomonadati</taxon>
        <taxon>Chlorobiota</taxon>
        <taxon>Chlorobiia</taxon>
        <taxon>Chlorobiales</taxon>
        <taxon>Chlorobiaceae</taxon>
        <taxon>Prosthecochloris</taxon>
    </lineage>
</organism>
<dbReference type="InterPro" id="IPR011978">
    <property type="entry name" value="YgfB-like"/>
</dbReference>
<dbReference type="RefSeq" id="WP_012505720.1">
    <property type="nucleotide sequence ID" value="NC_011059.1"/>
</dbReference>
<proteinExistence type="predicted"/>
<dbReference type="Gene3D" id="1.20.120.740">
    <property type="entry name" value="YgfB uncharacterised protein family UPF0149, PF03695"/>
    <property type="match status" value="1"/>
</dbReference>
<dbReference type="InterPro" id="IPR036255">
    <property type="entry name" value="YgfB-like_sf"/>
</dbReference>
<dbReference type="KEGG" id="paa:Paes_1156"/>
<evidence type="ECO:0000313" key="1">
    <source>
        <dbReference type="EMBL" id="ACF46185.1"/>
    </source>
</evidence>
<accession>B4S7Z8</accession>
<dbReference type="HOGENOM" id="CLU_078487_1_1_10"/>
<reference evidence="1" key="1">
    <citation type="submission" date="2008-06" db="EMBL/GenBank/DDBJ databases">
        <title>Complete sequence of chromosome of Prosthecochloris aestuarii DSM 271.</title>
        <authorList>
            <consortium name="US DOE Joint Genome Institute"/>
            <person name="Lucas S."/>
            <person name="Copeland A."/>
            <person name="Lapidus A."/>
            <person name="Glavina del Rio T."/>
            <person name="Dalin E."/>
            <person name="Tice H."/>
            <person name="Bruce D."/>
            <person name="Goodwin L."/>
            <person name="Pitluck S."/>
            <person name="Schmutz J."/>
            <person name="Larimer F."/>
            <person name="Land M."/>
            <person name="Hauser L."/>
            <person name="Kyrpides N."/>
            <person name="Anderson I."/>
            <person name="Liu Z."/>
            <person name="Li T."/>
            <person name="Zhao F."/>
            <person name="Overmann J."/>
            <person name="Bryant D.A."/>
            <person name="Richardson P."/>
        </authorList>
    </citation>
    <scope>NUCLEOTIDE SEQUENCE [LARGE SCALE GENOMIC DNA]</scope>
    <source>
        <strain evidence="1">DSM 271</strain>
    </source>
</reference>
<gene>
    <name evidence="1" type="ordered locus">Paes_1156</name>
</gene>
<name>B4S7Z8_PROA2</name>
<dbReference type="NCBIfam" id="TIGR02292">
    <property type="entry name" value="ygfB_yecA"/>
    <property type="match status" value="1"/>
</dbReference>
<dbReference type="STRING" id="290512.Paes_1156"/>
<protein>
    <submittedName>
        <fullName evidence="1">YecA family protein</fullName>
    </submittedName>
</protein>
<dbReference type="Pfam" id="PF03695">
    <property type="entry name" value="UPF0149"/>
    <property type="match status" value="1"/>
</dbReference>
<dbReference type="AlphaFoldDB" id="B4S7Z8"/>
<dbReference type="SUPFAM" id="SSF101327">
    <property type="entry name" value="YgfB-like"/>
    <property type="match status" value="1"/>
</dbReference>
<sequence>MNSSDELMQPVSAEELVELEDFLLSEKTSENAMTLDMVDGYLTAIVVGPTTPLPDDWMPYIWGMDDDKAPEFASDEEARRLTLIILRYMNTIAGALIDNPDAYLPLFDRCTYANQEDEDLAVESWAYAFAMGIELTREEWKPLFDDDEASGLLLPIFILGKIGEEWDDIAKEELDEWRDAVVEAVAGIYEFWLSDRFGDGE</sequence>
<dbReference type="eggNOG" id="COG3318">
    <property type="taxonomic scope" value="Bacteria"/>
</dbReference>
<dbReference type="EMBL" id="CP001108">
    <property type="protein sequence ID" value="ACF46185.1"/>
    <property type="molecule type" value="Genomic_DNA"/>
</dbReference>